<evidence type="ECO:0000256" key="3">
    <source>
        <dbReference type="ARBA" id="ARBA00023163"/>
    </source>
</evidence>
<keyword evidence="3" id="KW-0804">Transcription</keyword>
<dbReference type="InterPro" id="IPR036388">
    <property type="entry name" value="WH-like_DNA-bd_sf"/>
</dbReference>
<dbReference type="InterPro" id="IPR000524">
    <property type="entry name" value="Tscrpt_reg_HTH_GntR"/>
</dbReference>
<dbReference type="InterPro" id="IPR008920">
    <property type="entry name" value="TF_FadR/GntR_C"/>
</dbReference>
<dbReference type="SMART" id="SM00895">
    <property type="entry name" value="FCD"/>
    <property type="match status" value="1"/>
</dbReference>
<dbReference type="PROSITE" id="PS50949">
    <property type="entry name" value="HTH_GNTR"/>
    <property type="match status" value="1"/>
</dbReference>
<dbReference type="GO" id="GO:0003700">
    <property type="term" value="F:DNA-binding transcription factor activity"/>
    <property type="evidence" value="ECO:0007669"/>
    <property type="project" value="InterPro"/>
</dbReference>
<dbReference type="EMBL" id="FWZX01000036">
    <property type="protein sequence ID" value="SMF77155.1"/>
    <property type="molecule type" value="Genomic_DNA"/>
</dbReference>
<gene>
    <name evidence="6" type="ORF">SAMN05428998_13641</name>
</gene>
<keyword evidence="2" id="KW-0238">DNA-binding</keyword>
<dbReference type="Pfam" id="PF00392">
    <property type="entry name" value="GntR"/>
    <property type="match status" value="1"/>
</dbReference>
<dbReference type="PRINTS" id="PR00033">
    <property type="entry name" value="HTHASNC"/>
</dbReference>
<dbReference type="SMART" id="SM00345">
    <property type="entry name" value="HTH_GNTR"/>
    <property type="match status" value="1"/>
</dbReference>
<dbReference type="Gene3D" id="1.20.120.530">
    <property type="entry name" value="GntR ligand-binding domain-like"/>
    <property type="match status" value="1"/>
</dbReference>
<dbReference type="InterPro" id="IPR011711">
    <property type="entry name" value="GntR_C"/>
</dbReference>
<organism evidence="6 7">
    <name type="scientific">Tistlia consotensis USBA 355</name>
    <dbReference type="NCBI Taxonomy" id="560819"/>
    <lineage>
        <taxon>Bacteria</taxon>
        <taxon>Pseudomonadati</taxon>
        <taxon>Pseudomonadota</taxon>
        <taxon>Alphaproteobacteria</taxon>
        <taxon>Rhodospirillales</taxon>
        <taxon>Rhodovibrionaceae</taxon>
        <taxon>Tistlia</taxon>
    </lineage>
</organism>
<proteinExistence type="predicted"/>
<evidence type="ECO:0000256" key="1">
    <source>
        <dbReference type="ARBA" id="ARBA00023015"/>
    </source>
</evidence>
<feature type="region of interest" description="Disordered" evidence="4">
    <location>
        <begin position="233"/>
        <end position="255"/>
    </location>
</feature>
<dbReference type="AlphaFoldDB" id="A0A1Y6CV54"/>
<feature type="domain" description="HTH gntR-type" evidence="5">
    <location>
        <begin position="23"/>
        <end position="90"/>
    </location>
</feature>
<dbReference type="InterPro" id="IPR036390">
    <property type="entry name" value="WH_DNA-bd_sf"/>
</dbReference>
<dbReference type="STRING" id="560819.SAMN05428998_13641"/>
<evidence type="ECO:0000313" key="6">
    <source>
        <dbReference type="EMBL" id="SMF77155.1"/>
    </source>
</evidence>
<dbReference type="PANTHER" id="PTHR43537:SF45">
    <property type="entry name" value="GNTR FAMILY REGULATORY PROTEIN"/>
    <property type="match status" value="1"/>
</dbReference>
<sequence length="255" mass="28307">MAERSGTSPGTRQGGGFETLHAADLVSQVGERLVQAIVEGRLAPGQRLVEAELARQMGISRAPLREAARRLEQRGLLVAHPRRGFFVRELSLDEVDDLYGVRIMVESYAGRLAARHAGRKGLDELARRIAELRRLARAGKEAALVEADLEFHRSICVLSGNRRLLRLFDDMAIDVRMVIAMIDHLYDDPMVIAETHTPLLEALEGGDQAVIADAFEYHIGVAWREVRRFLAERPPSGSARDPGPPPVMPPFPRQD</sequence>
<dbReference type="PANTHER" id="PTHR43537">
    <property type="entry name" value="TRANSCRIPTIONAL REGULATOR, GNTR FAMILY"/>
    <property type="match status" value="1"/>
</dbReference>
<dbReference type="SUPFAM" id="SSF46785">
    <property type="entry name" value="Winged helix' DNA-binding domain"/>
    <property type="match status" value="1"/>
</dbReference>
<dbReference type="InterPro" id="IPR000485">
    <property type="entry name" value="AsnC-type_HTH_dom"/>
</dbReference>
<dbReference type="Pfam" id="PF07729">
    <property type="entry name" value="FCD"/>
    <property type="match status" value="1"/>
</dbReference>
<dbReference type="Proteomes" id="UP000192917">
    <property type="component" value="Unassembled WGS sequence"/>
</dbReference>
<evidence type="ECO:0000256" key="2">
    <source>
        <dbReference type="ARBA" id="ARBA00023125"/>
    </source>
</evidence>
<protein>
    <submittedName>
        <fullName evidence="6">Transcriptional regulator, GntR family</fullName>
    </submittedName>
</protein>
<name>A0A1Y6CV54_9PROT</name>
<dbReference type="PRINTS" id="PR00035">
    <property type="entry name" value="HTHGNTR"/>
</dbReference>
<accession>A0A1Y6CV54</accession>
<dbReference type="RefSeq" id="WP_085126008.1">
    <property type="nucleotide sequence ID" value="NZ_FWZX01000036.1"/>
</dbReference>
<keyword evidence="1" id="KW-0805">Transcription regulation</keyword>
<feature type="compositionally biased region" description="Pro residues" evidence="4">
    <location>
        <begin position="242"/>
        <end position="255"/>
    </location>
</feature>
<evidence type="ECO:0000259" key="5">
    <source>
        <dbReference type="PROSITE" id="PS50949"/>
    </source>
</evidence>
<dbReference type="GO" id="GO:0043565">
    <property type="term" value="F:sequence-specific DNA binding"/>
    <property type="evidence" value="ECO:0007669"/>
    <property type="project" value="InterPro"/>
</dbReference>
<dbReference type="SUPFAM" id="SSF48008">
    <property type="entry name" value="GntR ligand-binding domain-like"/>
    <property type="match status" value="1"/>
</dbReference>
<evidence type="ECO:0000256" key="4">
    <source>
        <dbReference type="SAM" id="MobiDB-lite"/>
    </source>
</evidence>
<dbReference type="CDD" id="cd07377">
    <property type="entry name" value="WHTH_GntR"/>
    <property type="match status" value="1"/>
</dbReference>
<dbReference type="Gene3D" id="1.10.10.10">
    <property type="entry name" value="Winged helix-like DNA-binding domain superfamily/Winged helix DNA-binding domain"/>
    <property type="match status" value="1"/>
</dbReference>
<keyword evidence="7" id="KW-1185">Reference proteome</keyword>
<reference evidence="6 7" key="1">
    <citation type="submission" date="2017-04" db="EMBL/GenBank/DDBJ databases">
        <authorList>
            <person name="Afonso C.L."/>
            <person name="Miller P.J."/>
            <person name="Scott M.A."/>
            <person name="Spackman E."/>
            <person name="Goraichik I."/>
            <person name="Dimitrov K.M."/>
            <person name="Suarez D.L."/>
            <person name="Swayne D.E."/>
        </authorList>
    </citation>
    <scope>NUCLEOTIDE SEQUENCE [LARGE SCALE GENOMIC DNA]</scope>
    <source>
        <strain evidence="6 7">USBA 355</strain>
    </source>
</reference>
<evidence type="ECO:0000313" key="7">
    <source>
        <dbReference type="Proteomes" id="UP000192917"/>
    </source>
</evidence>